<comment type="similarity">
    <text evidence="3">Belongs to the acetyltransferase family. RimJ subfamily.</text>
</comment>
<dbReference type="SUPFAM" id="SSF55729">
    <property type="entry name" value="Acyl-CoA N-acyltransferases (Nat)"/>
    <property type="match status" value="1"/>
</dbReference>
<dbReference type="OrthoDB" id="9785602at2"/>
<dbReference type="PROSITE" id="PS51186">
    <property type="entry name" value="GNAT"/>
    <property type="match status" value="1"/>
</dbReference>
<dbReference type="PANTHER" id="PTHR43792:SF8">
    <property type="entry name" value="[RIBOSOMAL PROTEIN US5]-ALANINE N-ACETYLTRANSFERASE"/>
    <property type="match status" value="1"/>
</dbReference>
<keyword evidence="1 5" id="KW-0808">Transferase</keyword>
<dbReference type="InterPro" id="IPR000182">
    <property type="entry name" value="GNAT_dom"/>
</dbReference>
<dbReference type="STRING" id="29563.SAMN02983006_02546"/>
<accession>A0A1I4MA49</accession>
<organism evidence="5 6">
    <name type="scientific">Halanaerobium salsuginis</name>
    <dbReference type="NCBI Taxonomy" id="29563"/>
    <lineage>
        <taxon>Bacteria</taxon>
        <taxon>Bacillati</taxon>
        <taxon>Bacillota</taxon>
        <taxon>Clostridia</taxon>
        <taxon>Halanaerobiales</taxon>
        <taxon>Halanaerobiaceae</taxon>
        <taxon>Halanaerobium</taxon>
    </lineage>
</organism>
<dbReference type="RefSeq" id="WP_089862548.1">
    <property type="nucleotide sequence ID" value="NZ_FOTI01000051.1"/>
</dbReference>
<evidence type="ECO:0000256" key="3">
    <source>
        <dbReference type="ARBA" id="ARBA00038502"/>
    </source>
</evidence>
<dbReference type="InterPro" id="IPR016181">
    <property type="entry name" value="Acyl_CoA_acyltransferase"/>
</dbReference>
<evidence type="ECO:0000256" key="2">
    <source>
        <dbReference type="ARBA" id="ARBA00023315"/>
    </source>
</evidence>
<evidence type="ECO:0000256" key="1">
    <source>
        <dbReference type="ARBA" id="ARBA00022679"/>
    </source>
</evidence>
<evidence type="ECO:0000313" key="6">
    <source>
        <dbReference type="Proteomes" id="UP000199006"/>
    </source>
</evidence>
<dbReference type="EMBL" id="FOTI01000051">
    <property type="protein sequence ID" value="SFM00094.1"/>
    <property type="molecule type" value="Genomic_DNA"/>
</dbReference>
<evidence type="ECO:0000313" key="5">
    <source>
        <dbReference type="EMBL" id="SFM00094.1"/>
    </source>
</evidence>
<reference evidence="5 6" key="1">
    <citation type="submission" date="2016-10" db="EMBL/GenBank/DDBJ databases">
        <authorList>
            <person name="de Groot N.N."/>
        </authorList>
    </citation>
    <scope>NUCLEOTIDE SEQUENCE [LARGE SCALE GENOMIC DNA]</scope>
    <source>
        <strain evidence="5 6">ATCC 51327</strain>
    </source>
</reference>
<evidence type="ECO:0000259" key="4">
    <source>
        <dbReference type="PROSITE" id="PS51186"/>
    </source>
</evidence>
<name>A0A1I4MA49_9FIRM</name>
<dbReference type="GO" id="GO:0008999">
    <property type="term" value="F:protein-N-terminal-alanine acetyltransferase activity"/>
    <property type="evidence" value="ECO:0007669"/>
    <property type="project" value="TreeGrafter"/>
</dbReference>
<dbReference type="Pfam" id="PF13302">
    <property type="entry name" value="Acetyltransf_3"/>
    <property type="match status" value="1"/>
</dbReference>
<dbReference type="GO" id="GO:0005737">
    <property type="term" value="C:cytoplasm"/>
    <property type="evidence" value="ECO:0007669"/>
    <property type="project" value="TreeGrafter"/>
</dbReference>
<feature type="domain" description="N-acetyltransferase" evidence="4">
    <location>
        <begin position="19"/>
        <end position="183"/>
    </location>
</feature>
<dbReference type="PANTHER" id="PTHR43792">
    <property type="entry name" value="GNAT FAMILY, PUTATIVE (AFU_ORTHOLOGUE AFUA_3G00765)-RELATED-RELATED"/>
    <property type="match status" value="1"/>
</dbReference>
<proteinExistence type="inferred from homology"/>
<dbReference type="Proteomes" id="UP000199006">
    <property type="component" value="Unassembled WGS sequence"/>
</dbReference>
<keyword evidence="6" id="KW-1185">Reference proteome</keyword>
<dbReference type="AlphaFoldDB" id="A0A1I4MA49"/>
<protein>
    <submittedName>
        <fullName evidence="5">Ribosomal-protein-alanine N-acetyltransferase</fullName>
    </submittedName>
</protein>
<gene>
    <name evidence="5" type="ORF">SAMN02983006_02546</name>
</gene>
<dbReference type="Gene3D" id="3.40.630.30">
    <property type="match status" value="1"/>
</dbReference>
<dbReference type="InterPro" id="IPR051531">
    <property type="entry name" value="N-acetyltransferase"/>
</dbReference>
<sequence>MSEYKKILTATSRLESERLILRKFKLTDASDVFLYASDIVVTEYLTWPPHRNKKETAQILKDYFIDKPGVYAIELKSKNICIGSIELRLDPDHDKAALGYVLNRQYWQRGFMTEALKNIVSFSFEKLKLNRLEATHYAGNEASGRVMQKSGFVYEGTGLKELKIKDKYHDVVHYAILKKDYLKSLKADFSD</sequence>
<keyword evidence="2" id="KW-0012">Acyltransferase</keyword>